<feature type="compositionally biased region" description="Basic residues" evidence="1">
    <location>
        <begin position="500"/>
        <end position="509"/>
    </location>
</feature>
<feature type="transmembrane region" description="Helical" evidence="2">
    <location>
        <begin position="70"/>
        <end position="92"/>
    </location>
</feature>
<dbReference type="EMBL" id="WTYW01000004">
    <property type="protein sequence ID" value="MXO86790.1"/>
    <property type="molecule type" value="Genomic_DNA"/>
</dbReference>
<evidence type="ECO:0000256" key="1">
    <source>
        <dbReference type="SAM" id="MobiDB-lite"/>
    </source>
</evidence>
<dbReference type="OrthoDB" id="7293578at2"/>
<feature type="transmembrane region" description="Helical" evidence="2">
    <location>
        <begin position="209"/>
        <end position="230"/>
    </location>
</feature>
<proteinExistence type="predicted"/>
<evidence type="ECO:0000313" key="3">
    <source>
        <dbReference type="EMBL" id="MXO86790.1"/>
    </source>
</evidence>
<feature type="transmembrane region" description="Helical" evidence="2">
    <location>
        <begin position="12"/>
        <end position="33"/>
    </location>
</feature>
<protein>
    <recommendedName>
        <fullName evidence="5">Oligosaccharide repeat unit polymerase</fullName>
    </recommendedName>
</protein>
<feature type="transmembrane region" description="Helical" evidence="2">
    <location>
        <begin position="129"/>
        <end position="148"/>
    </location>
</feature>
<keyword evidence="2" id="KW-1133">Transmembrane helix</keyword>
<name>A0A844ZII7_9SPHN</name>
<evidence type="ECO:0000256" key="2">
    <source>
        <dbReference type="SAM" id="Phobius"/>
    </source>
</evidence>
<feature type="transmembrane region" description="Helical" evidence="2">
    <location>
        <begin position="169"/>
        <end position="189"/>
    </location>
</feature>
<dbReference type="Proteomes" id="UP000433104">
    <property type="component" value="Unassembled WGS sequence"/>
</dbReference>
<sequence length="509" mass="55303">MQGSRDFGGIRIALAIYVLLTGDLLKLLKAALFGADSSVGLAFAFTAFASICLDLLRLSPLFFLNNRKEGILHPLIITVVLWPVLLQLPYLVETLFSNLGGLTGGPVRTPIFAALPAASRADVWWGEGIFIVLQILSLLALFVGWRLASNKQGETFEARYIWNEQTLRTIAVSFILLIIGGLIVFLVLRGGLQAHIADLSRGRARALEGLGPVVALFDASTLCLMLWVAIRPKDVRSPFFIALLISVVAVQFISDGSRSSAILVMAKVGLVWALRSGRLPLRLAVFLLPIGLSLFGALAIIRSSGQTGDTAVQALMSARADQVFEAVQTELEGRRYLSGSSAIVLEGHEVLDGPLLGRTYLAAIFVFVPRPLWEDKPRGAGSLFAQTFLGTTRDGFAVPIGAVAEAYWNFNVPGVIVLFALYGLLLRRVHGLYLRRYSDPFVTTFYVLFLSDFQPGTDSIVPFMQQATALILIYLAALAVGARKPVTTKQNSPSAVAASRSRHRRPLPQ</sequence>
<keyword evidence="2" id="KW-0812">Transmembrane</keyword>
<feature type="region of interest" description="Disordered" evidence="1">
    <location>
        <begin position="490"/>
        <end position="509"/>
    </location>
</feature>
<feature type="transmembrane region" description="Helical" evidence="2">
    <location>
        <begin position="39"/>
        <end position="58"/>
    </location>
</feature>
<dbReference type="RefSeq" id="WP_160684455.1">
    <property type="nucleotide sequence ID" value="NZ_WTYW01000004.1"/>
</dbReference>
<dbReference type="AlphaFoldDB" id="A0A844ZII7"/>
<comment type="caution">
    <text evidence="3">The sequence shown here is derived from an EMBL/GenBank/DDBJ whole genome shotgun (WGS) entry which is preliminary data.</text>
</comment>
<organism evidence="3 4">
    <name type="scientific">Parapontixanthobacter aurantiacus</name>
    <dbReference type="NCBI Taxonomy" id="1463599"/>
    <lineage>
        <taxon>Bacteria</taxon>
        <taxon>Pseudomonadati</taxon>
        <taxon>Pseudomonadota</taxon>
        <taxon>Alphaproteobacteria</taxon>
        <taxon>Sphingomonadales</taxon>
        <taxon>Erythrobacteraceae</taxon>
        <taxon>Parapontixanthobacter</taxon>
    </lineage>
</organism>
<gene>
    <name evidence="3" type="ORF">GRI38_12215</name>
</gene>
<feature type="transmembrane region" description="Helical" evidence="2">
    <location>
        <begin position="460"/>
        <end position="482"/>
    </location>
</feature>
<keyword evidence="4" id="KW-1185">Reference proteome</keyword>
<keyword evidence="2" id="KW-0472">Membrane</keyword>
<feature type="transmembrane region" description="Helical" evidence="2">
    <location>
        <begin position="237"/>
        <end position="253"/>
    </location>
</feature>
<evidence type="ECO:0008006" key="5">
    <source>
        <dbReference type="Google" id="ProtNLM"/>
    </source>
</evidence>
<evidence type="ECO:0000313" key="4">
    <source>
        <dbReference type="Proteomes" id="UP000433104"/>
    </source>
</evidence>
<accession>A0A844ZII7</accession>
<feature type="transmembrane region" description="Helical" evidence="2">
    <location>
        <begin position="281"/>
        <end position="301"/>
    </location>
</feature>
<feature type="transmembrane region" description="Helical" evidence="2">
    <location>
        <begin position="406"/>
        <end position="425"/>
    </location>
</feature>
<reference evidence="3 4" key="1">
    <citation type="submission" date="2019-12" db="EMBL/GenBank/DDBJ databases">
        <title>Genomic-based taxomic classification of the family Erythrobacteraceae.</title>
        <authorList>
            <person name="Xu L."/>
        </authorList>
    </citation>
    <scope>NUCLEOTIDE SEQUENCE [LARGE SCALE GENOMIC DNA]</scope>
    <source>
        <strain evidence="3 4">MCCC 1A09962</strain>
    </source>
</reference>